<feature type="transmembrane region" description="Helical" evidence="2">
    <location>
        <begin position="7"/>
        <end position="25"/>
    </location>
</feature>
<proteinExistence type="predicted"/>
<keyword evidence="2" id="KW-0812">Transmembrane</keyword>
<keyword evidence="4" id="KW-1185">Reference proteome</keyword>
<sequence>MGSSRCSIVNVIFVLALFIMISDFFNADLCMITIEARGPIVHIPCYSDKQCQYRCRKPYCGCTFVCINNICQCKHLTSTYTNYFKPPYKAPPSFQSPPPEASPPPPYHYPPHQAPPPYQTPVPPPPYGITSFVSDTVHHFLTNVFLVLNKV</sequence>
<name>A0AAQ3N186_VIGMU</name>
<organism evidence="3 4">
    <name type="scientific">Vigna mungo</name>
    <name type="common">Black gram</name>
    <name type="synonym">Phaseolus mungo</name>
    <dbReference type="NCBI Taxonomy" id="3915"/>
    <lineage>
        <taxon>Eukaryota</taxon>
        <taxon>Viridiplantae</taxon>
        <taxon>Streptophyta</taxon>
        <taxon>Embryophyta</taxon>
        <taxon>Tracheophyta</taxon>
        <taxon>Spermatophyta</taxon>
        <taxon>Magnoliopsida</taxon>
        <taxon>eudicotyledons</taxon>
        <taxon>Gunneridae</taxon>
        <taxon>Pentapetalae</taxon>
        <taxon>rosids</taxon>
        <taxon>fabids</taxon>
        <taxon>Fabales</taxon>
        <taxon>Fabaceae</taxon>
        <taxon>Papilionoideae</taxon>
        <taxon>50 kb inversion clade</taxon>
        <taxon>NPAAA clade</taxon>
        <taxon>indigoferoid/millettioid clade</taxon>
        <taxon>Phaseoleae</taxon>
        <taxon>Vigna</taxon>
    </lineage>
</organism>
<protein>
    <submittedName>
        <fullName evidence="3">Uncharacterized protein</fullName>
    </submittedName>
</protein>
<gene>
    <name evidence="3" type="ORF">V8G54_026799</name>
</gene>
<keyword evidence="2" id="KW-1133">Transmembrane helix</keyword>
<evidence type="ECO:0000313" key="3">
    <source>
        <dbReference type="EMBL" id="WVZ00730.1"/>
    </source>
</evidence>
<accession>A0AAQ3N186</accession>
<reference evidence="3 4" key="1">
    <citation type="journal article" date="2023" name="Life. Sci Alliance">
        <title>Evolutionary insights into 3D genome organization and epigenetic landscape of Vigna mungo.</title>
        <authorList>
            <person name="Junaid A."/>
            <person name="Singh B."/>
            <person name="Bhatia S."/>
        </authorList>
    </citation>
    <scope>NUCLEOTIDE SEQUENCE [LARGE SCALE GENOMIC DNA]</scope>
    <source>
        <strain evidence="3">Urdbean</strain>
    </source>
</reference>
<evidence type="ECO:0000256" key="2">
    <source>
        <dbReference type="SAM" id="Phobius"/>
    </source>
</evidence>
<keyword evidence="2" id="KW-0472">Membrane</keyword>
<evidence type="ECO:0000256" key="1">
    <source>
        <dbReference type="SAM" id="MobiDB-lite"/>
    </source>
</evidence>
<feature type="region of interest" description="Disordered" evidence="1">
    <location>
        <begin position="91"/>
        <end position="114"/>
    </location>
</feature>
<dbReference type="Proteomes" id="UP001374535">
    <property type="component" value="Chromosome 8"/>
</dbReference>
<evidence type="ECO:0000313" key="4">
    <source>
        <dbReference type="Proteomes" id="UP001374535"/>
    </source>
</evidence>
<dbReference type="AlphaFoldDB" id="A0AAQ3N186"/>
<dbReference type="EMBL" id="CP144693">
    <property type="protein sequence ID" value="WVZ00730.1"/>
    <property type="molecule type" value="Genomic_DNA"/>
</dbReference>